<organism evidence="1 2">
    <name type="scientific">Oryza sativa subsp. japonica</name>
    <name type="common">Rice</name>
    <dbReference type="NCBI Taxonomy" id="39947"/>
    <lineage>
        <taxon>Eukaryota</taxon>
        <taxon>Viridiplantae</taxon>
        <taxon>Streptophyta</taxon>
        <taxon>Embryophyta</taxon>
        <taxon>Tracheophyta</taxon>
        <taxon>Spermatophyta</taxon>
        <taxon>Magnoliopsida</taxon>
        <taxon>Liliopsida</taxon>
        <taxon>Poales</taxon>
        <taxon>Poaceae</taxon>
        <taxon>BOP clade</taxon>
        <taxon>Oryzoideae</taxon>
        <taxon>Oryzeae</taxon>
        <taxon>Oryzinae</taxon>
        <taxon>Oryza</taxon>
        <taxon>Oryza sativa</taxon>
    </lineage>
</organism>
<dbReference type="AlphaFoldDB" id="Q6ZIY8"/>
<name>Q6ZIY8_ORYSJ</name>
<evidence type="ECO:0000313" key="2">
    <source>
        <dbReference type="Proteomes" id="UP000000763"/>
    </source>
</evidence>
<gene>
    <name evidence="1" type="primary">OJ1003_E05.23</name>
</gene>
<reference evidence="2" key="2">
    <citation type="journal article" date="2008" name="Nucleic Acids Res.">
        <title>The rice annotation project database (RAP-DB): 2008 update.</title>
        <authorList>
            <consortium name="The rice annotation project (RAP)"/>
        </authorList>
    </citation>
    <scope>GENOME REANNOTATION</scope>
    <source>
        <strain evidence="2">cv. Nipponbare</strain>
    </source>
</reference>
<dbReference type="EMBL" id="AP003936">
    <property type="protein sequence ID" value="BAC99412.1"/>
    <property type="molecule type" value="Genomic_DNA"/>
</dbReference>
<reference evidence="2" key="1">
    <citation type="journal article" date="2005" name="Nature">
        <title>The map-based sequence of the rice genome.</title>
        <authorList>
            <consortium name="International rice genome sequencing project (IRGSP)"/>
            <person name="Matsumoto T."/>
            <person name="Wu J."/>
            <person name="Kanamori H."/>
            <person name="Katayose Y."/>
            <person name="Fujisawa M."/>
            <person name="Namiki N."/>
            <person name="Mizuno H."/>
            <person name="Yamamoto K."/>
            <person name="Antonio B.A."/>
            <person name="Baba T."/>
            <person name="Sakata K."/>
            <person name="Nagamura Y."/>
            <person name="Aoki H."/>
            <person name="Arikawa K."/>
            <person name="Arita K."/>
            <person name="Bito T."/>
            <person name="Chiden Y."/>
            <person name="Fujitsuka N."/>
            <person name="Fukunaka R."/>
            <person name="Hamada M."/>
            <person name="Harada C."/>
            <person name="Hayashi A."/>
            <person name="Hijishita S."/>
            <person name="Honda M."/>
            <person name="Hosokawa S."/>
            <person name="Ichikawa Y."/>
            <person name="Idonuma A."/>
            <person name="Iijima M."/>
            <person name="Ikeda M."/>
            <person name="Ikeno M."/>
            <person name="Ito K."/>
            <person name="Ito S."/>
            <person name="Ito T."/>
            <person name="Ito Y."/>
            <person name="Ito Y."/>
            <person name="Iwabuchi A."/>
            <person name="Kamiya K."/>
            <person name="Karasawa W."/>
            <person name="Kurita K."/>
            <person name="Katagiri S."/>
            <person name="Kikuta A."/>
            <person name="Kobayashi H."/>
            <person name="Kobayashi N."/>
            <person name="Machita K."/>
            <person name="Maehara T."/>
            <person name="Masukawa M."/>
            <person name="Mizubayashi T."/>
            <person name="Mukai Y."/>
            <person name="Nagasaki H."/>
            <person name="Nagata Y."/>
            <person name="Naito S."/>
            <person name="Nakashima M."/>
            <person name="Nakama Y."/>
            <person name="Nakamichi Y."/>
            <person name="Nakamura M."/>
            <person name="Meguro A."/>
            <person name="Negishi M."/>
            <person name="Ohta I."/>
            <person name="Ohta T."/>
            <person name="Okamoto M."/>
            <person name="Ono N."/>
            <person name="Saji S."/>
            <person name="Sakaguchi M."/>
            <person name="Sakai K."/>
            <person name="Shibata M."/>
            <person name="Shimokawa T."/>
            <person name="Song J."/>
            <person name="Takazaki Y."/>
            <person name="Terasawa K."/>
            <person name="Tsugane M."/>
            <person name="Tsuji K."/>
            <person name="Ueda S."/>
            <person name="Waki K."/>
            <person name="Yamagata H."/>
            <person name="Yamamoto M."/>
            <person name="Yamamoto S."/>
            <person name="Yamane H."/>
            <person name="Yoshiki S."/>
            <person name="Yoshihara R."/>
            <person name="Yukawa K."/>
            <person name="Zhong H."/>
            <person name="Yano M."/>
            <person name="Yuan Q."/>
            <person name="Ouyang S."/>
            <person name="Liu J."/>
            <person name="Jones K.M."/>
            <person name="Gansberger K."/>
            <person name="Moffat K."/>
            <person name="Hill J."/>
            <person name="Bera J."/>
            <person name="Fadrosh D."/>
            <person name="Jin S."/>
            <person name="Johri S."/>
            <person name="Kim M."/>
            <person name="Overton L."/>
            <person name="Reardon M."/>
            <person name="Tsitrin T."/>
            <person name="Vuong H."/>
            <person name="Weaver B."/>
            <person name="Ciecko A."/>
            <person name="Tallon L."/>
            <person name="Jackson J."/>
            <person name="Pai G."/>
            <person name="Aken S.V."/>
            <person name="Utterback T."/>
            <person name="Reidmuller S."/>
            <person name="Feldblyum T."/>
            <person name="Hsiao J."/>
            <person name="Zismann V."/>
            <person name="Iobst S."/>
            <person name="de Vazeille A.R."/>
            <person name="Buell C.R."/>
            <person name="Ying K."/>
            <person name="Li Y."/>
            <person name="Lu T."/>
            <person name="Huang Y."/>
            <person name="Zhao Q."/>
            <person name="Feng Q."/>
            <person name="Zhang L."/>
            <person name="Zhu J."/>
            <person name="Weng Q."/>
            <person name="Mu J."/>
            <person name="Lu Y."/>
            <person name="Fan D."/>
            <person name="Liu Y."/>
            <person name="Guan J."/>
            <person name="Zhang Y."/>
            <person name="Yu S."/>
            <person name="Liu X."/>
            <person name="Zhang Y."/>
            <person name="Hong G."/>
            <person name="Han B."/>
            <person name="Choisne N."/>
            <person name="Demange N."/>
            <person name="Orjeda G."/>
            <person name="Samain S."/>
            <person name="Cattolico L."/>
            <person name="Pelletier E."/>
            <person name="Couloux A."/>
            <person name="Segurens B."/>
            <person name="Wincker P."/>
            <person name="D'Hont A."/>
            <person name="Scarpelli C."/>
            <person name="Weissenbach J."/>
            <person name="Salanoubat M."/>
            <person name="Quetier F."/>
            <person name="Yu Y."/>
            <person name="Kim H.R."/>
            <person name="Rambo T."/>
            <person name="Currie J."/>
            <person name="Collura K."/>
            <person name="Luo M."/>
            <person name="Yang T."/>
            <person name="Ammiraju J.S.S."/>
            <person name="Engler F."/>
            <person name="Soderlund C."/>
            <person name="Wing R.A."/>
            <person name="Palmer L.E."/>
            <person name="de la Bastide M."/>
            <person name="Spiegel L."/>
            <person name="Nascimento L."/>
            <person name="Zutavern T."/>
            <person name="O'Shaughnessy A."/>
            <person name="Dike S."/>
            <person name="Dedhia N."/>
            <person name="Preston R."/>
            <person name="Balija V."/>
            <person name="McCombie W.R."/>
            <person name="Chow T."/>
            <person name="Chen H."/>
            <person name="Chung M."/>
            <person name="Chen C."/>
            <person name="Shaw J."/>
            <person name="Wu H."/>
            <person name="Hsiao K."/>
            <person name="Chao Y."/>
            <person name="Chu M."/>
            <person name="Cheng C."/>
            <person name="Hour A."/>
            <person name="Lee P."/>
            <person name="Lin S."/>
            <person name="Lin Y."/>
            <person name="Liou J."/>
            <person name="Liu S."/>
            <person name="Hsing Y."/>
            <person name="Raghuvanshi S."/>
            <person name="Mohanty A."/>
            <person name="Bharti A.K."/>
            <person name="Gaur A."/>
            <person name="Gupta V."/>
            <person name="Kumar D."/>
            <person name="Ravi V."/>
            <person name="Vij S."/>
            <person name="Kapur A."/>
            <person name="Khurana P."/>
            <person name="Khurana P."/>
            <person name="Khurana J.P."/>
            <person name="Tyagi A.K."/>
            <person name="Gaikwad K."/>
            <person name="Singh A."/>
            <person name="Dalal V."/>
            <person name="Srivastava S."/>
            <person name="Dixit A."/>
            <person name="Pal A.K."/>
            <person name="Ghazi I.A."/>
            <person name="Yadav M."/>
            <person name="Pandit A."/>
            <person name="Bhargava A."/>
            <person name="Sureshbabu K."/>
            <person name="Batra K."/>
            <person name="Sharma T.R."/>
            <person name="Mohapatra T."/>
            <person name="Singh N.K."/>
            <person name="Messing J."/>
            <person name="Nelson A.B."/>
            <person name="Fuks G."/>
            <person name="Kavchok S."/>
            <person name="Keizer G."/>
            <person name="Linton E."/>
            <person name="Llaca V."/>
            <person name="Song R."/>
            <person name="Tanyolac B."/>
            <person name="Young S."/>
            <person name="Ho-Il K."/>
            <person name="Hahn J.H."/>
            <person name="Sangsakoo G."/>
            <person name="Vanavichit A."/>
            <person name="de Mattos Luiz.A.T."/>
            <person name="Zimmer P.D."/>
            <person name="Malone G."/>
            <person name="Dellagostin O."/>
            <person name="de Oliveira A.C."/>
            <person name="Bevan M."/>
            <person name="Bancroft I."/>
            <person name="Minx P."/>
            <person name="Cordum H."/>
            <person name="Wilson R."/>
            <person name="Cheng Z."/>
            <person name="Jin W."/>
            <person name="Jiang J."/>
            <person name="Leong S.A."/>
            <person name="Iwama H."/>
            <person name="Gojobori T."/>
            <person name="Itoh T."/>
            <person name="Niimura Y."/>
            <person name="Fujii Y."/>
            <person name="Habara T."/>
            <person name="Sakai H."/>
            <person name="Sato Y."/>
            <person name="Wilson G."/>
            <person name="Kumar K."/>
            <person name="McCouch S."/>
            <person name="Juretic N."/>
            <person name="Hoen D."/>
            <person name="Wright S."/>
            <person name="Bruskiewich R."/>
            <person name="Bureau T."/>
            <person name="Miyao A."/>
            <person name="Hirochika H."/>
            <person name="Nishikawa T."/>
            <person name="Kadowaki K."/>
            <person name="Sugiura M."/>
            <person name="Burr B."/>
            <person name="Sasaki T."/>
        </authorList>
    </citation>
    <scope>NUCLEOTIDE SEQUENCE [LARGE SCALE GENOMIC DNA]</scope>
    <source>
        <strain evidence="2">cv. Nipponbare</strain>
    </source>
</reference>
<protein>
    <submittedName>
        <fullName evidence="1">Uncharacterized protein</fullName>
    </submittedName>
</protein>
<evidence type="ECO:0000313" key="1">
    <source>
        <dbReference type="EMBL" id="BAC99412.1"/>
    </source>
</evidence>
<proteinExistence type="predicted"/>
<dbReference type="Proteomes" id="UP000000763">
    <property type="component" value="Chromosome 8"/>
</dbReference>
<sequence>MDVILGNNLLSSWFGVRSVQPVFFMLRTKCLLIADLVCPSFVAVDRRSPAVVVKQKVAAASSSSPSPSVDLLPLFWSPLVVSVVSKVRECVGSIQED</sequence>
<accession>Q6ZIY8</accession>